<protein>
    <submittedName>
        <fullName evidence="2">Uncharacterized protein</fullName>
    </submittedName>
</protein>
<dbReference type="Proteomes" id="UP000886998">
    <property type="component" value="Unassembled WGS sequence"/>
</dbReference>
<evidence type="ECO:0000313" key="3">
    <source>
        <dbReference type="Proteomes" id="UP000886998"/>
    </source>
</evidence>
<reference evidence="2" key="1">
    <citation type="submission" date="2020-08" db="EMBL/GenBank/DDBJ databases">
        <title>Multicomponent nature underlies the extraordinary mechanical properties of spider dragline silk.</title>
        <authorList>
            <person name="Kono N."/>
            <person name="Nakamura H."/>
            <person name="Mori M."/>
            <person name="Yoshida Y."/>
            <person name="Ohtoshi R."/>
            <person name="Malay A.D."/>
            <person name="Moran D.A.P."/>
            <person name="Tomita M."/>
            <person name="Numata K."/>
            <person name="Arakawa K."/>
        </authorList>
    </citation>
    <scope>NUCLEOTIDE SEQUENCE</scope>
</reference>
<proteinExistence type="predicted"/>
<dbReference type="EMBL" id="BMAV01014599">
    <property type="protein sequence ID" value="GFY63085.1"/>
    <property type="molecule type" value="Genomic_DNA"/>
</dbReference>
<feature type="compositionally biased region" description="Basic and acidic residues" evidence="1">
    <location>
        <begin position="74"/>
        <end position="83"/>
    </location>
</feature>
<evidence type="ECO:0000256" key="1">
    <source>
        <dbReference type="SAM" id="MobiDB-lite"/>
    </source>
</evidence>
<name>A0A8X6XZ88_9ARAC</name>
<evidence type="ECO:0000313" key="2">
    <source>
        <dbReference type="EMBL" id="GFY63085.1"/>
    </source>
</evidence>
<sequence>MENLEYFVIVRRSCPPSFAWVRRVEAERVVHQGSCRILAQKVELRAEVVEGVSGTHVHFPRAIVHHHPLERRGVSEIREELKRSAGGSSGSTHQQQNERDFGRKHHQGSMAERRRIQLRIELY</sequence>
<keyword evidence="3" id="KW-1185">Reference proteome</keyword>
<accession>A0A8X6XZ88</accession>
<organism evidence="2 3">
    <name type="scientific">Trichonephila inaurata madagascariensis</name>
    <dbReference type="NCBI Taxonomy" id="2747483"/>
    <lineage>
        <taxon>Eukaryota</taxon>
        <taxon>Metazoa</taxon>
        <taxon>Ecdysozoa</taxon>
        <taxon>Arthropoda</taxon>
        <taxon>Chelicerata</taxon>
        <taxon>Arachnida</taxon>
        <taxon>Araneae</taxon>
        <taxon>Araneomorphae</taxon>
        <taxon>Entelegynae</taxon>
        <taxon>Araneoidea</taxon>
        <taxon>Nephilidae</taxon>
        <taxon>Trichonephila</taxon>
        <taxon>Trichonephila inaurata</taxon>
    </lineage>
</organism>
<comment type="caution">
    <text evidence="2">The sequence shown here is derived from an EMBL/GenBank/DDBJ whole genome shotgun (WGS) entry which is preliminary data.</text>
</comment>
<gene>
    <name evidence="2" type="ORF">TNIN_270081</name>
</gene>
<feature type="region of interest" description="Disordered" evidence="1">
    <location>
        <begin position="74"/>
        <end position="111"/>
    </location>
</feature>
<dbReference type="AlphaFoldDB" id="A0A8X6XZ88"/>